<evidence type="ECO:0000313" key="3">
    <source>
        <dbReference type="EMBL" id="MBC2771118.1"/>
    </source>
</evidence>
<reference evidence="3 4" key="1">
    <citation type="submission" date="2020-08" db="EMBL/GenBank/DDBJ databases">
        <title>Paraeoetvoesia sp. YC-7-48 draft genome sequence.</title>
        <authorList>
            <person name="Yao L."/>
        </authorList>
    </citation>
    <scope>NUCLEOTIDE SEQUENCE [LARGE SCALE GENOMIC DNA]</scope>
    <source>
        <strain evidence="4">YC-7-48</strain>
    </source>
</reference>
<keyword evidence="4" id="KW-1185">Reference proteome</keyword>
<keyword evidence="2" id="KW-0732">Signal</keyword>
<evidence type="ECO:0000256" key="2">
    <source>
        <dbReference type="SAM" id="SignalP"/>
    </source>
</evidence>
<organism evidence="3 4">
    <name type="scientific">Pusillimonas minor</name>
    <dbReference type="NCBI Taxonomy" id="2697024"/>
    <lineage>
        <taxon>Bacteria</taxon>
        <taxon>Pseudomonadati</taxon>
        <taxon>Pseudomonadota</taxon>
        <taxon>Betaproteobacteria</taxon>
        <taxon>Burkholderiales</taxon>
        <taxon>Alcaligenaceae</taxon>
        <taxon>Pusillimonas</taxon>
    </lineage>
</organism>
<evidence type="ECO:0000256" key="1">
    <source>
        <dbReference type="SAM" id="MobiDB-lite"/>
    </source>
</evidence>
<name>A0A842HU05_9BURK</name>
<accession>A0A842HU05</accession>
<feature type="signal peptide" evidence="2">
    <location>
        <begin position="1"/>
        <end position="24"/>
    </location>
</feature>
<dbReference type="Proteomes" id="UP000545386">
    <property type="component" value="Unassembled WGS sequence"/>
</dbReference>
<feature type="compositionally biased region" description="Gly residues" evidence="1">
    <location>
        <begin position="47"/>
        <end position="56"/>
    </location>
</feature>
<comment type="caution">
    <text evidence="3">The sequence shown here is derived from an EMBL/GenBank/DDBJ whole genome shotgun (WGS) entry which is preliminary data.</text>
</comment>
<gene>
    <name evidence="3" type="ORF">GTU67_14520</name>
</gene>
<dbReference type="AlphaFoldDB" id="A0A842HU05"/>
<feature type="chain" id="PRO_5032635238" evidence="2">
    <location>
        <begin position="25"/>
        <end position="124"/>
    </location>
</feature>
<dbReference type="RefSeq" id="WP_185780735.1">
    <property type="nucleotide sequence ID" value="NZ_JACJUU010000021.1"/>
</dbReference>
<proteinExistence type="predicted"/>
<feature type="region of interest" description="Disordered" evidence="1">
    <location>
        <begin position="24"/>
        <end position="56"/>
    </location>
</feature>
<protein>
    <submittedName>
        <fullName evidence="3">Uncharacterized protein</fullName>
    </submittedName>
</protein>
<dbReference type="EMBL" id="JACJUU010000021">
    <property type="protein sequence ID" value="MBC2771118.1"/>
    <property type="molecule type" value="Genomic_DNA"/>
</dbReference>
<evidence type="ECO:0000313" key="4">
    <source>
        <dbReference type="Proteomes" id="UP000545386"/>
    </source>
</evidence>
<sequence>MKNKHVLAASLLASLMTLAGASLAAQPGTPMDNRQVQGGPPSSMPGAVGGQMPGMMGGSMADQMPGMMMGGRQGMSGMMAGCPMMGGMTGVLTPQQQMQMHAEMMQAMGQIMEKYAGEAGKKPN</sequence>